<sequence>MMSVSTTACQCAFYQSLSLPCRHLFASRKNFRLNLFLKELCPTRWTNEYYKKNFKAFQSTESKKSVKESENIFFISDENSNETEVNSSSINDILVDPVQHIQLPTVVKNKGRPKGSSLTAIGRFKAKTLLAYIEKKKIDKLKTMMKWLLLPNELIEVLMNNEYKIQLKDLTITGSTIGDSFMEVNVNIDLLKNYCTEEVWEKIAQWRFVVNKLFFVIAAVAGTILIASKYQKHRERSIGSTLTAEKVSFDNLRLKLK</sequence>
<evidence type="ECO:0000313" key="2">
    <source>
        <dbReference type="EMBL" id="CAG5073447.1"/>
    </source>
</evidence>
<dbReference type="OrthoDB" id="6718321at2759"/>
<dbReference type="AlphaFoldDB" id="A0A8J2H1D1"/>
<reference evidence="2" key="1">
    <citation type="submission" date="2021-04" db="EMBL/GenBank/DDBJ databases">
        <authorList>
            <person name="Chebbi M.A.C M."/>
        </authorList>
    </citation>
    <scope>NUCLEOTIDE SEQUENCE</scope>
</reference>
<gene>
    <name evidence="2" type="ORF">HICCMSTLAB_LOCUS390</name>
</gene>
<organism evidence="2 3">
    <name type="scientific">Cotesia congregata</name>
    <name type="common">Parasitoid wasp</name>
    <name type="synonym">Apanteles congregatus</name>
    <dbReference type="NCBI Taxonomy" id="51543"/>
    <lineage>
        <taxon>Eukaryota</taxon>
        <taxon>Metazoa</taxon>
        <taxon>Ecdysozoa</taxon>
        <taxon>Arthropoda</taxon>
        <taxon>Hexapoda</taxon>
        <taxon>Insecta</taxon>
        <taxon>Pterygota</taxon>
        <taxon>Neoptera</taxon>
        <taxon>Endopterygota</taxon>
        <taxon>Hymenoptera</taxon>
        <taxon>Apocrita</taxon>
        <taxon>Ichneumonoidea</taxon>
        <taxon>Braconidae</taxon>
        <taxon>Microgastrinae</taxon>
        <taxon>Cotesia</taxon>
    </lineage>
</organism>
<evidence type="ECO:0000256" key="1">
    <source>
        <dbReference type="SAM" id="Phobius"/>
    </source>
</evidence>
<accession>A0A8J2H1D1</accession>
<evidence type="ECO:0000313" key="3">
    <source>
        <dbReference type="Proteomes" id="UP000786811"/>
    </source>
</evidence>
<keyword evidence="1" id="KW-0472">Membrane</keyword>
<keyword evidence="1" id="KW-1133">Transmembrane helix</keyword>
<keyword evidence="3" id="KW-1185">Reference proteome</keyword>
<feature type="transmembrane region" description="Helical" evidence="1">
    <location>
        <begin position="208"/>
        <end position="227"/>
    </location>
</feature>
<comment type="caution">
    <text evidence="2">The sequence shown here is derived from an EMBL/GenBank/DDBJ whole genome shotgun (WGS) entry which is preliminary data.</text>
</comment>
<proteinExistence type="predicted"/>
<dbReference type="EMBL" id="CAJNRD030001114">
    <property type="protein sequence ID" value="CAG5073447.1"/>
    <property type="molecule type" value="Genomic_DNA"/>
</dbReference>
<dbReference type="Proteomes" id="UP000786811">
    <property type="component" value="Unassembled WGS sequence"/>
</dbReference>
<keyword evidence="1" id="KW-0812">Transmembrane</keyword>
<name>A0A8J2H1D1_COTCN</name>
<protein>
    <recommendedName>
        <fullName evidence="4">SWIM-type domain-containing protein</fullName>
    </recommendedName>
</protein>
<evidence type="ECO:0008006" key="4">
    <source>
        <dbReference type="Google" id="ProtNLM"/>
    </source>
</evidence>